<dbReference type="PROSITE" id="PS00455">
    <property type="entry name" value="AMP_BINDING"/>
    <property type="match status" value="1"/>
</dbReference>
<evidence type="ECO:0000259" key="6">
    <source>
        <dbReference type="Pfam" id="PF13193"/>
    </source>
</evidence>
<evidence type="ECO:0000256" key="3">
    <source>
        <dbReference type="ARBA" id="ARBA00022741"/>
    </source>
</evidence>
<dbReference type="Proteomes" id="UP000037784">
    <property type="component" value="Unassembled WGS sequence"/>
</dbReference>
<proteinExistence type="inferred from homology"/>
<evidence type="ECO:0000256" key="4">
    <source>
        <dbReference type="ARBA" id="ARBA00022840"/>
    </source>
</evidence>
<dbReference type="InterPro" id="IPR020845">
    <property type="entry name" value="AMP-binding_CS"/>
</dbReference>
<evidence type="ECO:0000313" key="8">
    <source>
        <dbReference type="Proteomes" id="UP000037784"/>
    </source>
</evidence>
<keyword evidence="8" id="KW-1185">Reference proteome</keyword>
<dbReference type="InterPro" id="IPR000873">
    <property type="entry name" value="AMP-dep_synth/lig_dom"/>
</dbReference>
<dbReference type="SUPFAM" id="SSF56801">
    <property type="entry name" value="Acetyl-CoA synthetase-like"/>
    <property type="match status" value="1"/>
</dbReference>
<dbReference type="STRING" id="872965.SE16_13620"/>
<reference evidence="7 8" key="1">
    <citation type="journal article" date="2015" name="Genome Announc.">
        <title>Draft Genome Sequence of a Heterotrophic Facultative Anaerobic Thermophilic Bacterium, Ardenticatena maritima Strain 110ST.</title>
        <authorList>
            <person name="Kawaichi S."/>
            <person name="Yoshida T."/>
            <person name="Sako Y."/>
            <person name="Nakamura R."/>
        </authorList>
    </citation>
    <scope>NUCLEOTIDE SEQUENCE [LARGE SCALE GENOMIC DNA]</scope>
    <source>
        <strain evidence="7 8">110S</strain>
    </source>
</reference>
<keyword evidence="4" id="KW-0067">ATP-binding</keyword>
<dbReference type="InParanoid" id="A0A0M8K9R9"/>
<organism evidence="7 8">
    <name type="scientific">Ardenticatena maritima</name>
    <dbReference type="NCBI Taxonomy" id="872965"/>
    <lineage>
        <taxon>Bacteria</taxon>
        <taxon>Bacillati</taxon>
        <taxon>Chloroflexota</taxon>
        <taxon>Ardenticatenia</taxon>
        <taxon>Ardenticatenales</taxon>
        <taxon>Ardenticatenaceae</taxon>
        <taxon>Ardenticatena</taxon>
    </lineage>
</organism>
<sequence>MFRSPLPDVTIPVVPLTDFVLGDAARFGDKPALIDGPTGRTITYTQLAQAVERVAAGLAARGLRKGDVVAVYSPNLPEYAIAFHGTLRAGGIVTTANPLYTVEELTHQLNDAGATFLITIPPLLETALAAAQQSNVREVFVFGEAEGATPFAALLQSEGAAPNVEIDPREDVAVLPYSSGTTGLPKGVMLTHYNLVSNLCQIAALEPLTPDDVLIGILPFFHIYGMIVILNSALNNGATVVSMPRFDLVQFLELMQKHRVTRAHLVPPVVLALAKHPIVDQYDLSALRMIMSGAAPLGEELAVAVSERLGCKVKQAYGMTEASPATHITPDDRIKPAAVGVLVPNTEARIVDPATGQDVGVGERGEIWIRGPQVMKGYLNRPDATAATVDAEGWLHTGDVGYADEDGYFYIVDRVKELIKYKGYQVAPAELEAVLLSHPAVADAAVIPVPDEEAGEIPKAFVVKKADVDADELMAYVAEHVAPYKKVREIEFVESIPKSASGKILRRVLVEQERARRAR</sequence>
<reference evidence="8" key="2">
    <citation type="submission" date="2015-08" db="EMBL/GenBank/DDBJ databases">
        <title>Draft Genome Sequence of a Heterotrophic Facultative Anaerobic Bacterium Ardenticatena maritima Strain 110S.</title>
        <authorList>
            <person name="Kawaichi S."/>
            <person name="Yoshida T."/>
            <person name="Sako Y."/>
            <person name="Nakamura R."/>
        </authorList>
    </citation>
    <scope>NUCLEOTIDE SEQUENCE [LARGE SCALE GENOMIC DNA]</scope>
    <source>
        <strain evidence="8">110S</strain>
    </source>
</reference>
<evidence type="ECO:0000256" key="2">
    <source>
        <dbReference type="ARBA" id="ARBA00022598"/>
    </source>
</evidence>
<dbReference type="FunFam" id="3.30.300.30:FF:000007">
    <property type="entry name" value="4-coumarate--CoA ligase 2"/>
    <property type="match status" value="1"/>
</dbReference>
<feature type="domain" description="AMP-binding enzyme C-terminal" evidence="6">
    <location>
        <begin position="430"/>
        <end position="503"/>
    </location>
</feature>
<dbReference type="InterPro" id="IPR042099">
    <property type="entry name" value="ANL_N_sf"/>
</dbReference>
<dbReference type="GO" id="GO:0005524">
    <property type="term" value="F:ATP binding"/>
    <property type="evidence" value="ECO:0007669"/>
    <property type="project" value="UniProtKB-KW"/>
</dbReference>
<protein>
    <recommendedName>
        <fullName evidence="9">AMP-dependent synthetase</fullName>
    </recommendedName>
</protein>
<evidence type="ECO:0000259" key="5">
    <source>
        <dbReference type="Pfam" id="PF00501"/>
    </source>
</evidence>
<dbReference type="FunFam" id="3.40.50.12780:FF:000003">
    <property type="entry name" value="Long-chain-fatty-acid--CoA ligase FadD"/>
    <property type="match status" value="1"/>
</dbReference>
<evidence type="ECO:0008006" key="9">
    <source>
        <dbReference type="Google" id="ProtNLM"/>
    </source>
</evidence>
<dbReference type="RefSeq" id="WP_200907524.1">
    <property type="nucleotide sequence ID" value="NZ_BBZA01000298.1"/>
</dbReference>
<dbReference type="Pfam" id="PF00501">
    <property type="entry name" value="AMP-binding"/>
    <property type="match status" value="1"/>
</dbReference>
<dbReference type="InterPro" id="IPR045851">
    <property type="entry name" value="AMP-bd_C_sf"/>
</dbReference>
<comment type="caution">
    <text evidence="7">The sequence shown here is derived from an EMBL/GenBank/DDBJ whole genome shotgun (WGS) entry which is preliminary data.</text>
</comment>
<feature type="domain" description="AMP-dependent synthetase/ligase" evidence="5">
    <location>
        <begin position="24"/>
        <end position="379"/>
    </location>
</feature>
<dbReference type="AlphaFoldDB" id="A0A0M8K9R9"/>
<dbReference type="Pfam" id="PF13193">
    <property type="entry name" value="AMP-binding_C"/>
    <property type="match status" value="1"/>
</dbReference>
<keyword evidence="2" id="KW-0436">Ligase</keyword>
<dbReference type="InterPro" id="IPR025110">
    <property type="entry name" value="AMP-bd_C"/>
</dbReference>
<dbReference type="PANTHER" id="PTHR24096">
    <property type="entry name" value="LONG-CHAIN-FATTY-ACID--COA LIGASE"/>
    <property type="match status" value="1"/>
</dbReference>
<name>A0A0M8K9R9_9CHLR</name>
<dbReference type="GO" id="GO:0016405">
    <property type="term" value="F:CoA-ligase activity"/>
    <property type="evidence" value="ECO:0007669"/>
    <property type="project" value="TreeGrafter"/>
</dbReference>
<comment type="similarity">
    <text evidence="1">Belongs to the ATP-dependent AMP-binding enzyme family.</text>
</comment>
<dbReference type="EMBL" id="BBZA01000298">
    <property type="protein sequence ID" value="GAP64655.1"/>
    <property type="molecule type" value="Genomic_DNA"/>
</dbReference>
<accession>A0A0M8K9R9</accession>
<dbReference type="CDD" id="cd05904">
    <property type="entry name" value="4CL"/>
    <property type="match status" value="1"/>
</dbReference>
<evidence type="ECO:0000313" key="7">
    <source>
        <dbReference type="EMBL" id="GAP64655.1"/>
    </source>
</evidence>
<gene>
    <name evidence="7" type="ORF">ARMA_3078</name>
</gene>
<keyword evidence="3" id="KW-0547">Nucleotide-binding</keyword>
<dbReference type="Gene3D" id="3.30.300.30">
    <property type="match status" value="1"/>
</dbReference>
<dbReference type="PANTHER" id="PTHR24096:SF149">
    <property type="entry name" value="AMP-BINDING DOMAIN-CONTAINING PROTEIN-RELATED"/>
    <property type="match status" value="1"/>
</dbReference>
<dbReference type="Gene3D" id="3.40.50.12780">
    <property type="entry name" value="N-terminal domain of ligase-like"/>
    <property type="match status" value="1"/>
</dbReference>
<evidence type="ECO:0000256" key="1">
    <source>
        <dbReference type="ARBA" id="ARBA00006432"/>
    </source>
</evidence>